<dbReference type="HAMAP" id="MF_03188">
    <property type="entry name" value="Methyltr_EFM4"/>
    <property type="match status" value="1"/>
</dbReference>
<evidence type="ECO:0000256" key="2">
    <source>
        <dbReference type="ARBA" id="ARBA00022603"/>
    </source>
</evidence>
<keyword evidence="2 5" id="KW-0489">Methyltransferase</keyword>
<dbReference type="GO" id="GO:0032259">
    <property type="term" value="P:methylation"/>
    <property type="evidence" value="ECO:0007669"/>
    <property type="project" value="UniProtKB-KW"/>
</dbReference>
<dbReference type="Proteomes" id="UP000016922">
    <property type="component" value="Unassembled WGS sequence"/>
</dbReference>
<dbReference type="GO" id="GO:0016192">
    <property type="term" value="P:vesicle-mediated transport"/>
    <property type="evidence" value="ECO:0007669"/>
    <property type="project" value="UniProtKB-UniRule"/>
</dbReference>
<dbReference type="OrthoDB" id="10069295at2759"/>
<evidence type="ECO:0000256" key="4">
    <source>
        <dbReference type="ARBA" id="ARBA00022691"/>
    </source>
</evidence>
<evidence type="ECO:0000256" key="5">
    <source>
        <dbReference type="HAMAP-Rule" id="MF_03188"/>
    </source>
</evidence>
<dbReference type="EC" id="2.1.1.-" evidence="5"/>
<dbReference type="InterPro" id="IPR029063">
    <property type="entry name" value="SAM-dependent_MTases_sf"/>
</dbReference>
<dbReference type="HOGENOM" id="CLU_044783_1_0_1"/>
<keyword evidence="3 5" id="KW-0808">Transferase</keyword>
<comment type="similarity">
    <text evidence="5">Belongs to the class I-like SAM-binding methyltransferase superfamily. EFM4 family.</text>
</comment>
<dbReference type="GeneID" id="19466647"/>
<dbReference type="InterPro" id="IPR026635">
    <property type="entry name" value="Efm4/METTL10"/>
</dbReference>
<accession>S3DK74</accession>
<sequence length="254" mass="28560">MANKPSHLEPSPLGTKEYWETLYTTELHNHTLDTTDEGTIWFADSAAEDKILPFLAEQILDKQILGPETGAENCSFLDLGTGNGHLLFRLRGVGEDEEDEEEVKWTGRMLGVDYSAKSVEFARKLAEQKGLDEKDIAFQHWDILSSPPEDILQAEQTEGWDVVLDKGTFDAISLSDEVDAQGRRVCEGYKGRVMELVRRGGLFLVTSCNWTPAELRGWFEGEGFGVVGEIAYRRFRFGGEEGQTIASVCFRREE</sequence>
<dbReference type="KEGG" id="glz:GLAREA_07594"/>
<dbReference type="CDD" id="cd02440">
    <property type="entry name" value="AdoMet_MTases"/>
    <property type="match status" value="1"/>
</dbReference>
<dbReference type="Gene3D" id="3.40.50.150">
    <property type="entry name" value="Vaccinia Virus protein VP39"/>
    <property type="match status" value="1"/>
</dbReference>
<dbReference type="RefSeq" id="XP_008080473.1">
    <property type="nucleotide sequence ID" value="XM_008082282.1"/>
</dbReference>
<dbReference type="AlphaFoldDB" id="S3DK74"/>
<dbReference type="InterPro" id="IPR025714">
    <property type="entry name" value="Methyltranfer_dom"/>
</dbReference>
<comment type="subcellular location">
    <subcellularLocation>
        <location evidence="5">Cytoplasm</location>
    </subcellularLocation>
</comment>
<dbReference type="OMA" id="PTPSFQF"/>
<evidence type="ECO:0000313" key="7">
    <source>
        <dbReference type="EMBL" id="EPE32461.1"/>
    </source>
</evidence>
<dbReference type="EMBL" id="KE145359">
    <property type="protein sequence ID" value="EPE32461.1"/>
    <property type="molecule type" value="Genomic_DNA"/>
</dbReference>
<dbReference type="Pfam" id="PF13847">
    <property type="entry name" value="Methyltransf_31"/>
    <property type="match status" value="1"/>
</dbReference>
<keyword evidence="4 5" id="KW-0949">S-adenosyl-L-methionine</keyword>
<reference evidence="7 8" key="1">
    <citation type="journal article" date="2013" name="BMC Genomics">
        <title>Genomics-driven discovery of the pneumocandin biosynthetic gene cluster in the fungus Glarea lozoyensis.</title>
        <authorList>
            <person name="Chen L."/>
            <person name="Yue Q."/>
            <person name="Zhang X."/>
            <person name="Xiang M."/>
            <person name="Wang C."/>
            <person name="Li S."/>
            <person name="Che Y."/>
            <person name="Ortiz-Lopez F.J."/>
            <person name="Bills G.F."/>
            <person name="Liu X."/>
            <person name="An Z."/>
        </authorList>
    </citation>
    <scope>NUCLEOTIDE SEQUENCE [LARGE SCALE GENOMIC DNA]</scope>
    <source>
        <strain evidence="8">ATCC 20868 / MF5171</strain>
    </source>
</reference>
<keyword evidence="1 5" id="KW-0963">Cytoplasm</keyword>
<keyword evidence="8" id="KW-1185">Reference proteome</keyword>
<feature type="domain" description="Methyltransferase" evidence="6">
    <location>
        <begin position="72"/>
        <end position="220"/>
    </location>
</feature>
<dbReference type="STRING" id="1116229.S3DK74"/>
<dbReference type="GO" id="GO:0006417">
    <property type="term" value="P:regulation of translation"/>
    <property type="evidence" value="ECO:0007669"/>
    <property type="project" value="EnsemblFungi"/>
</dbReference>
<dbReference type="GO" id="GO:0005737">
    <property type="term" value="C:cytoplasm"/>
    <property type="evidence" value="ECO:0007669"/>
    <property type="project" value="UniProtKB-SubCell"/>
</dbReference>
<dbReference type="GO" id="GO:0016279">
    <property type="term" value="F:protein-lysine N-methyltransferase activity"/>
    <property type="evidence" value="ECO:0007669"/>
    <property type="project" value="UniProtKB-UniRule"/>
</dbReference>
<evidence type="ECO:0000256" key="1">
    <source>
        <dbReference type="ARBA" id="ARBA00022490"/>
    </source>
</evidence>
<protein>
    <recommendedName>
        <fullName evidence="5">Protein-lysine N-methyltransferase EFM4</fullName>
        <ecNumber evidence="5">2.1.1.-</ecNumber>
    </recommendedName>
    <alternativeName>
        <fullName evidence="5">Elongation factor methyltransferase 4</fullName>
    </alternativeName>
</protein>
<gene>
    <name evidence="5" type="primary">EFM4</name>
    <name evidence="7" type="ORF">GLAREA_07594</name>
</gene>
<proteinExistence type="inferred from homology"/>
<dbReference type="PANTHER" id="PTHR12843:SF5">
    <property type="entry name" value="EEF1A LYSINE METHYLTRANSFERASE 2"/>
    <property type="match status" value="1"/>
</dbReference>
<evidence type="ECO:0000256" key="3">
    <source>
        <dbReference type="ARBA" id="ARBA00022679"/>
    </source>
</evidence>
<evidence type="ECO:0000259" key="6">
    <source>
        <dbReference type="Pfam" id="PF13847"/>
    </source>
</evidence>
<name>S3DK74_GLAL2</name>
<evidence type="ECO:0000313" key="8">
    <source>
        <dbReference type="Proteomes" id="UP000016922"/>
    </source>
</evidence>
<keyword evidence="5" id="KW-0813">Transport</keyword>
<organism evidence="7 8">
    <name type="scientific">Glarea lozoyensis (strain ATCC 20868 / MF5171)</name>
    <dbReference type="NCBI Taxonomy" id="1116229"/>
    <lineage>
        <taxon>Eukaryota</taxon>
        <taxon>Fungi</taxon>
        <taxon>Dikarya</taxon>
        <taxon>Ascomycota</taxon>
        <taxon>Pezizomycotina</taxon>
        <taxon>Leotiomycetes</taxon>
        <taxon>Helotiales</taxon>
        <taxon>Helotiaceae</taxon>
        <taxon>Glarea</taxon>
    </lineage>
</organism>
<dbReference type="PANTHER" id="PTHR12843">
    <property type="entry name" value="PROTEIN-LYSINE N-METHYLTRANSFERASE METTL10"/>
    <property type="match status" value="1"/>
</dbReference>
<comment type="function">
    <text evidence="5">S-adenosyl-L-methionine-dependent protein-lysine N-methyltransferase that mono- and dimethylates elongation factor 1-alpha at 'Lys-316'. May play a role in intracellular transport.</text>
</comment>
<dbReference type="eggNOG" id="KOG1271">
    <property type="taxonomic scope" value="Eukaryota"/>
</dbReference>
<dbReference type="SUPFAM" id="SSF53335">
    <property type="entry name" value="S-adenosyl-L-methionine-dependent methyltransferases"/>
    <property type="match status" value="1"/>
</dbReference>